<proteinExistence type="predicted"/>
<evidence type="ECO:0000313" key="3">
    <source>
        <dbReference type="Proteomes" id="UP001189122"/>
    </source>
</evidence>
<name>A0A7I8J7R9_SPIIN</name>
<dbReference type="EMBL" id="LR743596">
    <property type="protein sequence ID" value="CAA2626475.1"/>
    <property type="molecule type" value="Genomic_DNA"/>
</dbReference>
<keyword evidence="3" id="KW-1185">Reference proteome</keyword>
<dbReference type="AlphaFoldDB" id="A0A7I8J7R9"/>
<gene>
    <name evidence="2" type="ORF">SI7747_09012174</name>
</gene>
<organism evidence="2">
    <name type="scientific">Spirodela intermedia</name>
    <name type="common">Intermediate duckweed</name>
    <dbReference type="NCBI Taxonomy" id="51605"/>
    <lineage>
        <taxon>Eukaryota</taxon>
        <taxon>Viridiplantae</taxon>
        <taxon>Streptophyta</taxon>
        <taxon>Embryophyta</taxon>
        <taxon>Tracheophyta</taxon>
        <taxon>Spermatophyta</taxon>
        <taxon>Magnoliopsida</taxon>
        <taxon>Liliopsida</taxon>
        <taxon>Araceae</taxon>
        <taxon>Lemnoideae</taxon>
        <taxon>Spirodela</taxon>
    </lineage>
</organism>
<dbReference type="PANTHER" id="PTHR11439">
    <property type="entry name" value="GAG-POL-RELATED RETROTRANSPOSON"/>
    <property type="match status" value="1"/>
</dbReference>
<dbReference type="Proteomes" id="UP001189122">
    <property type="component" value="Unassembled WGS sequence"/>
</dbReference>
<evidence type="ECO:0000259" key="1">
    <source>
        <dbReference type="Pfam" id="PF07727"/>
    </source>
</evidence>
<dbReference type="Pfam" id="PF07727">
    <property type="entry name" value="RVT_2"/>
    <property type="match status" value="1"/>
</dbReference>
<dbReference type="PANTHER" id="PTHR11439:SF483">
    <property type="entry name" value="PEPTIDE SYNTHASE GLIP-LIKE, PUTATIVE (AFU_ORTHOLOGUE AFUA_3G12920)-RELATED"/>
    <property type="match status" value="1"/>
</dbReference>
<accession>A0A7I8J7R9</accession>
<protein>
    <recommendedName>
        <fullName evidence="1">Reverse transcriptase Ty1/copia-type domain-containing protein</fullName>
    </recommendedName>
</protein>
<evidence type="ECO:0000313" key="2">
    <source>
        <dbReference type="EMBL" id="CAA2626475.1"/>
    </source>
</evidence>
<feature type="domain" description="Reverse transcriptase Ty1/copia-type" evidence="1">
    <location>
        <begin position="3"/>
        <end position="62"/>
    </location>
</feature>
<reference evidence="2 3" key="1">
    <citation type="submission" date="2019-12" db="EMBL/GenBank/DDBJ databases">
        <authorList>
            <person name="Scholz U."/>
            <person name="Mascher M."/>
            <person name="Fiebig A."/>
        </authorList>
    </citation>
    <scope>NUCLEOTIDE SEQUENCE</scope>
</reference>
<sequence>MFFKKKMSTLFKMIDLGLLSSYLEIQVSQLKCEIILSQKIFVLNILKAFEILNCNQSLTPLELRPRFNQIKGAKMDLTLYKSLMGSLKYLTHTRPDLLFNVGFLNRYMDNPTFEHLKCAKRMPKYVKGTLGFELKYKKGGNFDLKYYCDNDYDRETKGRAPPNLFLSQWKCSNLDVSKSKDSGSILM</sequence>
<dbReference type="InterPro" id="IPR013103">
    <property type="entry name" value="RVT_2"/>
</dbReference>
<dbReference type="EMBL" id="CACRZD030000009">
    <property type="protein sequence ID" value="CAA6665785.1"/>
    <property type="molecule type" value="Genomic_DNA"/>
</dbReference>